<dbReference type="Pfam" id="PF00560">
    <property type="entry name" value="LRR_1"/>
    <property type="match status" value="5"/>
</dbReference>
<evidence type="ECO:0000256" key="10">
    <source>
        <dbReference type="ARBA" id="ARBA00023180"/>
    </source>
</evidence>
<dbReference type="SMART" id="SM00369">
    <property type="entry name" value="LRR_TYP"/>
    <property type="match status" value="5"/>
</dbReference>
<evidence type="ECO:0000256" key="6">
    <source>
        <dbReference type="ARBA" id="ARBA00022737"/>
    </source>
</evidence>
<proteinExistence type="inferred from homology"/>
<protein>
    <recommendedName>
        <fullName evidence="13">Leucine-rich repeat-containing N-terminal plant-type domain-containing protein</fullName>
    </recommendedName>
</protein>
<keyword evidence="6" id="KW-0677">Repeat</keyword>
<dbReference type="eggNOG" id="KOG0619">
    <property type="taxonomic scope" value="Eukaryota"/>
</dbReference>
<keyword evidence="9" id="KW-0675">Receptor</keyword>
<reference evidence="11 12" key="1">
    <citation type="journal article" date="2012" name="Nature">
        <title>Repeated polyploidization of Gossypium genomes and the evolution of spinnable cotton fibres.</title>
        <authorList>
            <person name="Paterson A.H."/>
            <person name="Wendel J.F."/>
            <person name="Gundlach H."/>
            <person name="Guo H."/>
            <person name="Jenkins J."/>
            <person name="Jin D."/>
            <person name="Llewellyn D."/>
            <person name="Showmaker K.C."/>
            <person name="Shu S."/>
            <person name="Udall J."/>
            <person name="Yoo M.J."/>
            <person name="Byers R."/>
            <person name="Chen W."/>
            <person name="Doron-Faigenboim A."/>
            <person name="Duke M.V."/>
            <person name="Gong L."/>
            <person name="Grimwood J."/>
            <person name="Grover C."/>
            <person name="Grupp K."/>
            <person name="Hu G."/>
            <person name="Lee T.H."/>
            <person name="Li J."/>
            <person name="Lin L."/>
            <person name="Liu T."/>
            <person name="Marler B.S."/>
            <person name="Page J.T."/>
            <person name="Roberts A.W."/>
            <person name="Romanel E."/>
            <person name="Sanders W.S."/>
            <person name="Szadkowski E."/>
            <person name="Tan X."/>
            <person name="Tang H."/>
            <person name="Xu C."/>
            <person name="Wang J."/>
            <person name="Wang Z."/>
            <person name="Zhang D."/>
            <person name="Zhang L."/>
            <person name="Ashrafi H."/>
            <person name="Bedon F."/>
            <person name="Bowers J.E."/>
            <person name="Brubaker C.L."/>
            <person name="Chee P.W."/>
            <person name="Das S."/>
            <person name="Gingle A.R."/>
            <person name="Haigler C.H."/>
            <person name="Harker D."/>
            <person name="Hoffmann L.V."/>
            <person name="Hovav R."/>
            <person name="Jones D.C."/>
            <person name="Lemke C."/>
            <person name="Mansoor S."/>
            <person name="ur Rahman M."/>
            <person name="Rainville L.N."/>
            <person name="Rambani A."/>
            <person name="Reddy U.K."/>
            <person name="Rong J.K."/>
            <person name="Saranga Y."/>
            <person name="Scheffler B.E."/>
            <person name="Scheffler J.A."/>
            <person name="Stelly D.M."/>
            <person name="Triplett B.A."/>
            <person name="Van Deynze A."/>
            <person name="Vaslin M.F."/>
            <person name="Waghmare V.N."/>
            <person name="Walford S.A."/>
            <person name="Wright R.J."/>
            <person name="Zaki E.A."/>
            <person name="Zhang T."/>
            <person name="Dennis E.S."/>
            <person name="Mayer K.F."/>
            <person name="Peterson D.G."/>
            <person name="Rokhsar D.S."/>
            <person name="Wang X."/>
            <person name="Schmutz J."/>
        </authorList>
    </citation>
    <scope>NUCLEOTIDE SEQUENCE [LARGE SCALE GENOMIC DNA]</scope>
</reference>
<evidence type="ECO:0008006" key="13">
    <source>
        <dbReference type="Google" id="ProtNLM"/>
    </source>
</evidence>
<dbReference type="InterPro" id="IPR032675">
    <property type="entry name" value="LRR_dom_sf"/>
</dbReference>
<keyword evidence="10" id="KW-0325">Glycoprotein</keyword>
<dbReference type="Proteomes" id="UP000032304">
    <property type="component" value="Chromosome 10"/>
</dbReference>
<evidence type="ECO:0000256" key="8">
    <source>
        <dbReference type="ARBA" id="ARBA00023136"/>
    </source>
</evidence>
<dbReference type="OMA" id="IYVETEM"/>
<evidence type="ECO:0000313" key="12">
    <source>
        <dbReference type="Proteomes" id="UP000032304"/>
    </source>
</evidence>
<keyword evidence="5" id="KW-0732">Signal</keyword>
<comment type="similarity">
    <text evidence="2">Belongs to the RLP family.</text>
</comment>
<evidence type="ECO:0000256" key="3">
    <source>
        <dbReference type="ARBA" id="ARBA00022614"/>
    </source>
</evidence>
<keyword evidence="3" id="KW-0433">Leucine-rich repeat</keyword>
<evidence type="ECO:0000256" key="2">
    <source>
        <dbReference type="ARBA" id="ARBA00009592"/>
    </source>
</evidence>
<dbReference type="FunFam" id="3.80.10.10:FF:000041">
    <property type="entry name" value="LRR receptor-like serine/threonine-protein kinase ERECTA"/>
    <property type="match status" value="1"/>
</dbReference>
<dbReference type="SUPFAM" id="SSF52058">
    <property type="entry name" value="L domain-like"/>
    <property type="match status" value="1"/>
</dbReference>
<dbReference type="Gramene" id="KJB68148">
    <property type="protein sequence ID" value="KJB68148"/>
    <property type="gene ID" value="B456_010G228300"/>
</dbReference>
<dbReference type="PANTHER" id="PTHR48062:SF21">
    <property type="entry name" value="RECEPTOR-LIKE PROTEIN 12"/>
    <property type="match status" value="1"/>
</dbReference>
<dbReference type="EMBL" id="CM001749">
    <property type="protein sequence ID" value="KJB68148.1"/>
    <property type="molecule type" value="Genomic_DNA"/>
</dbReference>
<dbReference type="InterPro" id="IPR001611">
    <property type="entry name" value="Leu-rich_rpt"/>
</dbReference>
<gene>
    <name evidence="11" type="ORF">B456_010G228300</name>
</gene>
<keyword evidence="8" id="KW-0472">Membrane</keyword>
<dbReference type="AlphaFoldDB" id="A0A0D2SXM6"/>
<evidence type="ECO:0000256" key="9">
    <source>
        <dbReference type="ARBA" id="ARBA00023170"/>
    </source>
</evidence>
<keyword evidence="7" id="KW-1133">Transmembrane helix</keyword>
<comment type="subcellular location">
    <subcellularLocation>
        <location evidence="1">Membrane</location>
        <topology evidence="1">Single-pass type I membrane protein</topology>
    </subcellularLocation>
</comment>
<organism evidence="11 12">
    <name type="scientific">Gossypium raimondii</name>
    <name type="common">Peruvian cotton</name>
    <name type="synonym">Gossypium klotzschianum subsp. raimondii</name>
    <dbReference type="NCBI Taxonomy" id="29730"/>
    <lineage>
        <taxon>Eukaryota</taxon>
        <taxon>Viridiplantae</taxon>
        <taxon>Streptophyta</taxon>
        <taxon>Embryophyta</taxon>
        <taxon>Tracheophyta</taxon>
        <taxon>Spermatophyta</taxon>
        <taxon>Magnoliopsida</taxon>
        <taxon>eudicotyledons</taxon>
        <taxon>Gunneridae</taxon>
        <taxon>Pentapetalae</taxon>
        <taxon>rosids</taxon>
        <taxon>malvids</taxon>
        <taxon>Malvales</taxon>
        <taxon>Malvaceae</taxon>
        <taxon>Malvoideae</taxon>
        <taxon>Gossypium</taxon>
    </lineage>
</organism>
<dbReference type="PANTHER" id="PTHR48062">
    <property type="entry name" value="RECEPTOR-LIKE PROTEIN 14"/>
    <property type="match status" value="1"/>
</dbReference>
<dbReference type="InterPro" id="IPR051502">
    <property type="entry name" value="RLP_Defense_Trigger"/>
</dbReference>
<dbReference type="PRINTS" id="PR00019">
    <property type="entry name" value="LEURICHRPT"/>
</dbReference>
<dbReference type="STRING" id="29730.A0A0D2SXM6"/>
<dbReference type="PROSITE" id="PS51450">
    <property type="entry name" value="LRR"/>
    <property type="match status" value="1"/>
</dbReference>
<evidence type="ECO:0000256" key="7">
    <source>
        <dbReference type="ARBA" id="ARBA00022989"/>
    </source>
</evidence>
<sequence>FTSLKRLVLLYCKVNKNLAQQDVSEFTNLQELDINGCNLKGSLPVFFSNLTSLKILTLLESLDLSSNQFYGNISALENLTSLQLLDISNNKFHILSSLRPLFNLSKLKYLYADNNTIHADDHEMSNSSAPRFQLSSISVSCCRSVGSFPQFLYHQSELQDVTLSDIYFKVDRFPFWLVENNTELRSQYLVNSSLSGPFQVPSHNIPVRMGAHLPFLGHLNMSKNCSNGGIPSSFGDMSSLQVLDLSNNQLPGEIPEQMAMGCSSLQVLALSNNTLQGSIFSRNFNLTSLSELELNGNNFTGIIPNVLANCSDLYTLDLSNNFIFGEVLSWIWNKSRPEALDVSRNQLFGRLPQWRGNASNLAQVSMADNRLKGSIPRAICRNIPTEFAVLHFLEYFNMSYNNLSRKTPERIGQLGAFDKSSYVGNPFLCGSLVGKNCSPITTPLTPKASSGIKEDHGFIDIDAFYASFSHVT</sequence>
<dbReference type="SUPFAM" id="SSF52047">
    <property type="entry name" value="RNI-like"/>
    <property type="match status" value="1"/>
</dbReference>
<evidence type="ECO:0000256" key="5">
    <source>
        <dbReference type="ARBA" id="ARBA00022729"/>
    </source>
</evidence>
<dbReference type="GO" id="GO:0016020">
    <property type="term" value="C:membrane"/>
    <property type="evidence" value="ECO:0007669"/>
    <property type="project" value="UniProtKB-SubCell"/>
</dbReference>
<evidence type="ECO:0000256" key="1">
    <source>
        <dbReference type="ARBA" id="ARBA00004479"/>
    </source>
</evidence>
<dbReference type="Gene3D" id="3.80.10.10">
    <property type="entry name" value="Ribonuclease Inhibitor"/>
    <property type="match status" value="3"/>
</dbReference>
<keyword evidence="4" id="KW-0812">Transmembrane</keyword>
<dbReference type="InterPro" id="IPR003591">
    <property type="entry name" value="Leu-rich_rpt_typical-subtyp"/>
</dbReference>
<keyword evidence="12" id="KW-1185">Reference proteome</keyword>
<name>A0A0D2SXM6_GOSRA</name>
<feature type="non-terminal residue" evidence="11">
    <location>
        <position position="1"/>
    </location>
</feature>
<evidence type="ECO:0000256" key="4">
    <source>
        <dbReference type="ARBA" id="ARBA00022692"/>
    </source>
</evidence>
<accession>A0A0D2SXM6</accession>
<evidence type="ECO:0000313" key="11">
    <source>
        <dbReference type="EMBL" id="KJB68148.1"/>
    </source>
</evidence>